<dbReference type="RefSeq" id="WP_065844183.1">
    <property type="nucleotide sequence ID" value="NZ_AABUZP020000005.1"/>
</dbReference>
<dbReference type="PANTHER" id="PTHR36933:SF1">
    <property type="entry name" value="SLL0788 PROTEIN"/>
    <property type="match status" value="1"/>
</dbReference>
<evidence type="ECO:0000256" key="1">
    <source>
        <dbReference type="SAM" id="SignalP"/>
    </source>
</evidence>
<proteinExistence type="predicted"/>
<feature type="signal peptide" evidence="1">
    <location>
        <begin position="1"/>
        <end position="18"/>
    </location>
</feature>
<protein>
    <submittedName>
        <fullName evidence="5">DUF305 domain-containing protein</fullName>
    </submittedName>
</protein>
<dbReference type="AlphaFoldDB" id="A0A5L4L3U8"/>
<evidence type="ECO:0000313" key="6">
    <source>
        <dbReference type="Proteomes" id="UP000557842"/>
    </source>
</evidence>
<dbReference type="InterPro" id="IPR012347">
    <property type="entry name" value="Ferritin-like"/>
</dbReference>
<dbReference type="PANTHER" id="PTHR36933">
    <property type="entry name" value="SLL0788 PROTEIN"/>
    <property type="match status" value="1"/>
</dbReference>
<dbReference type="Proteomes" id="UP000557842">
    <property type="component" value="Unassembled WGS sequence"/>
</dbReference>
<reference evidence="5 6" key="1">
    <citation type="submission" date="2018-05" db="EMBL/GenBank/DDBJ databases">
        <authorList>
            <consortium name="PulseNet: The National Subtyping Network for Foodborne Disease Surveillance"/>
            <person name="Tarr C.L."/>
            <person name="Trees E."/>
            <person name="Katz L.S."/>
            <person name="Carleton-Romer H.A."/>
            <person name="Stroika S."/>
            <person name="Kucerova Z."/>
            <person name="Roache K.F."/>
            <person name="Sabol A.L."/>
            <person name="Besser J."/>
            <person name="Gerner-Smidt P."/>
        </authorList>
    </citation>
    <scope>NUCLEOTIDE SEQUENCE</scope>
    <source>
        <strain evidence="4">2014D-0197</strain>
        <strain evidence="3 6">2016D-0221</strain>
        <strain evidence="5">D4313</strain>
    </source>
</reference>
<keyword evidence="1" id="KW-0732">Signal</keyword>
<dbReference type="EMBL" id="AACCXK010000001">
    <property type="protein sequence ID" value="EAK0452092.1"/>
    <property type="molecule type" value="Genomic_DNA"/>
</dbReference>
<name>A0A5L4L3U8_CAMFE</name>
<dbReference type="EMBL" id="AABQDW010000006">
    <property type="protein sequence ID" value="EAI5407964.1"/>
    <property type="molecule type" value="Genomic_DNA"/>
</dbReference>
<evidence type="ECO:0000313" key="5">
    <source>
        <dbReference type="EMBL" id="EAK0468203.1"/>
    </source>
</evidence>
<dbReference type="Pfam" id="PF03713">
    <property type="entry name" value="DUF305"/>
    <property type="match status" value="1"/>
</dbReference>
<evidence type="ECO:0000313" key="4">
    <source>
        <dbReference type="EMBL" id="EAK0452092.1"/>
    </source>
</evidence>
<evidence type="ECO:0000259" key="2">
    <source>
        <dbReference type="Pfam" id="PF03713"/>
    </source>
</evidence>
<sequence>MKKTVIAISIALAFNLSAAQNDHMHDSIGNSASYKIMMSMHEPMVNTPFVSSGSVEVDFLSNMIPHHQGAVDSSKLLLEFSKNDTVRKIASTIISDQEKEIKEFNDILKNKTYFTTKLDSAKYDEFVAAERLDMKNMMADMGKVKDTNNVDRDFLESMIFHHKGAIDASNQILKYTKDKTIIQIAKNIIKAQEKEIKEFNELLKSGI</sequence>
<dbReference type="Gene3D" id="1.20.1260.10">
    <property type="match status" value="2"/>
</dbReference>
<dbReference type="InterPro" id="IPR005183">
    <property type="entry name" value="DUF305_CopM-like"/>
</dbReference>
<evidence type="ECO:0000313" key="3">
    <source>
        <dbReference type="EMBL" id="EAI5407964.1"/>
    </source>
</evidence>
<feature type="domain" description="DUF305" evidence="2">
    <location>
        <begin position="56"/>
        <end position="203"/>
    </location>
</feature>
<gene>
    <name evidence="4" type="ORF">AAH17_00240</name>
    <name evidence="5" type="ORF">AAH24_02300</name>
    <name evidence="3" type="ORF">BVH53_04540</name>
</gene>
<comment type="caution">
    <text evidence="5">The sequence shown here is derived from an EMBL/GenBank/DDBJ whole genome shotgun (WGS) entry which is preliminary data.</text>
</comment>
<dbReference type="EMBL" id="AACCXM010000001">
    <property type="protein sequence ID" value="EAK0468203.1"/>
    <property type="molecule type" value="Genomic_DNA"/>
</dbReference>
<organism evidence="5">
    <name type="scientific">Campylobacter fetus</name>
    <dbReference type="NCBI Taxonomy" id="196"/>
    <lineage>
        <taxon>Bacteria</taxon>
        <taxon>Pseudomonadati</taxon>
        <taxon>Campylobacterota</taxon>
        <taxon>Epsilonproteobacteria</taxon>
        <taxon>Campylobacterales</taxon>
        <taxon>Campylobacteraceae</taxon>
        <taxon>Campylobacter</taxon>
    </lineage>
</organism>
<accession>A0A5L4L3U8</accession>
<feature type="chain" id="PRO_5033855260" evidence="1">
    <location>
        <begin position="19"/>
        <end position="207"/>
    </location>
</feature>